<keyword evidence="3" id="KW-1185">Reference proteome</keyword>
<dbReference type="Proteomes" id="UP000716906">
    <property type="component" value="Unassembled WGS sequence"/>
</dbReference>
<comment type="caution">
    <text evidence="2">The sequence shown here is derived from an EMBL/GenBank/DDBJ whole genome shotgun (WGS) entry which is preliminary data.</text>
</comment>
<keyword evidence="1" id="KW-0812">Transmembrane</keyword>
<dbReference type="EMBL" id="JACLYY010000017">
    <property type="protein sequence ID" value="MBM6739182.1"/>
    <property type="molecule type" value="Genomic_DNA"/>
</dbReference>
<accession>A0ABS2EC49</accession>
<evidence type="ECO:0000313" key="3">
    <source>
        <dbReference type="Proteomes" id="UP000716906"/>
    </source>
</evidence>
<feature type="transmembrane region" description="Helical" evidence="1">
    <location>
        <begin position="6"/>
        <end position="28"/>
    </location>
</feature>
<proteinExistence type="predicted"/>
<evidence type="ECO:0000256" key="1">
    <source>
        <dbReference type="SAM" id="Phobius"/>
    </source>
</evidence>
<feature type="transmembrane region" description="Helical" evidence="1">
    <location>
        <begin position="153"/>
        <end position="175"/>
    </location>
</feature>
<dbReference type="InterPro" id="IPR007395">
    <property type="entry name" value="Zn_peptidase_2"/>
</dbReference>
<keyword evidence="1" id="KW-1133">Transmembrane helix</keyword>
<reference evidence="2 3" key="1">
    <citation type="journal article" date="2021" name="Sci. Rep.">
        <title>The distribution of antibiotic resistance genes in chicken gut microbiota commensals.</title>
        <authorList>
            <person name="Juricova H."/>
            <person name="Matiasovicova J."/>
            <person name="Kubasova T."/>
            <person name="Cejkova D."/>
            <person name="Rychlik I."/>
        </authorList>
    </citation>
    <scope>NUCLEOTIDE SEQUENCE [LARGE SCALE GENOMIC DNA]</scope>
    <source>
        <strain evidence="2 3">An773</strain>
    </source>
</reference>
<gene>
    <name evidence="2" type="ORF">H7U36_13920</name>
</gene>
<sequence length="235" mass="25708">MMYPMYYWFDPTYILVIAGVIICLAASAKMRSTFNRYSRVRSHSGLTGHEAAYEVLRRAGIYDVRIERVAGNLTDHYDPRTKVLRLSDATYNSTSLAAVGVAAHECGHAMQHAQGYMPLRIRGSLVPLANLGSTLAWPLILIGLLFTGRSSEMFLNLGILAFSLAVLFQLVTLPVEFNASGRAVRILGSSGIMYPDEIQGTKKVLGAAALTYVAGAASSILQLLRIILLTGNRRR</sequence>
<keyword evidence="1" id="KW-0472">Membrane</keyword>
<dbReference type="Pfam" id="PF04298">
    <property type="entry name" value="Zn_peptidase_2"/>
    <property type="match status" value="1"/>
</dbReference>
<feature type="transmembrane region" description="Helical" evidence="1">
    <location>
        <begin position="125"/>
        <end position="147"/>
    </location>
</feature>
<name>A0ABS2EC49_9FIRM</name>
<protein>
    <submittedName>
        <fullName evidence="2">Zinc metallopeptidase</fullName>
    </submittedName>
</protein>
<feature type="transmembrane region" description="Helical" evidence="1">
    <location>
        <begin position="204"/>
        <end position="228"/>
    </location>
</feature>
<organism evidence="2 3">
    <name type="scientific">Faecalicatena fissicatena</name>
    <dbReference type="NCBI Taxonomy" id="290055"/>
    <lineage>
        <taxon>Bacteria</taxon>
        <taxon>Bacillati</taxon>
        <taxon>Bacillota</taxon>
        <taxon>Clostridia</taxon>
        <taxon>Lachnospirales</taxon>
        <taxon>Lachnospiraceae</taxon>
        <taxon>Faecalicatena</taxon>
    </lineage>
</organism>
<dbReference type="PANTHER" id="PTHR36434:SF1">
    <property type="entry name" value="MEMBRANE PROTEASE YUGP-RELATED"/>
    <property type="match status" value="1"/>
</dbReference>
<dbReference type="PANTHER" id="PTHR36434">
    <property type="entry name" value="MEMBRANE PROTEASE YUGP-RELATED"/>
    <property type="match status" value="1"/>
</dbReference>
<evidence type="ECO:0000313" key="2">
    <source>
        <dbReference type="EMBL" id="MBM6739182.1"/>
    </source>
</evidence>